<reference evidence="1 2" key="1">
    <citation type="journal article" date="2016" name="Toxins">
        <title>The Draft Genome Sequence of the Yersinia entomophaga Entomopathogenic Type Strain MH96T.</title>
        <authorList>
            <person name="Hurst M.R."/>
            <person name="Beattie A."/>
            <person name="Altermann E."/>
            <person name="Moraga R.M."/>
            <person name="Harper L.A."/>
            <person name="Calder J."/>
            <person name="Laugraud A."/>
        </authorList>
    </citation>
    <scope>NUCLEOTIDE SEQUENCE [LARGE SCALE GENOMIC DNA]</scope>
    <source>
        <strain evidence="1 2">MH96</strain>
    </source>
</reference>
<proteinExistence type="predicted"/>
<accession>A0ABM6BN83</accession>
<dbReference type="RefSeq" id="WP_064516571.1">
    <property type="nucleotide sequence ID" value="NZ_CP010029.1"/>
</dbReference>
<dbReference type="Proteomes" id="UP000266744">
    <property type="component" value="Chromosome"/>
</dbReference>
<sequence length="117" mass="13218">MNKINIQSLKNDASDKLAYELVNNIKINQLKNLKEAYKVISEKLNGNDNNTKSSIIVHANTLLQSSGSKEDKELSSNIIIPFLINESIINKTLKEFTSSILNNQLSYIESDDEEDIF</sequence>
<keyword evidence="2" id="KW-1185">Reference proteome</keyword>
<gene>
    <name evidence="1" type="ORF">PL78_14500</name>
</gene>
<evidence type="ECO:0000313" key="1">
    <source>
        <dbReference type="EMBL" id="ANI31030.1"/>
    </source>
</evidence>
<evidence type="ECO:0000313" key="2">
    <source>
        <dbReference type="Proteomes" id="UP000266744"/>
    </source>
</evidence>
<organism evidence="1 2">
    <name type="scientific">Yersinia entomophaga</name>
    <dbReference type="NCBI Taxonomy" id="935293"/>
    <lineage>
        <taxon>Bacteria</taxon>
        <taxon>Pseudomonadati</taxon>
        <taxon>Pseudomonadota</taxon>
        <taxon>Gammaproteobacteria</taxon>
        <taxon>Enterobacterales</taxon>
        <taxon>Yersiniaceae</taxon>
        <taxon>Yersinia</taxon>
    </lineage>
</organism>
<protein>
    <submittedName>
        <fullName evidence="1">Uncharacterized protein</fullName>
    </submittedName>
</protein>
<dbReference type="EMBL" id="CP010029">
    <property type="protein sequence ID" value="ANI31030.1"/>
    <property type="molecule type" value="Genomic_DNA"/>
</dbReference>
<name>A0ABM6BN83_YERET</name>